<feature type="domain" description="Saposin B-type" evidence="5">
    <location>
        <begin position="171"/>
        <end position="212"/>
    </location>
</feature>
<feature type="compositionally biased region" description="Basic and acidic residues" evidence="4">
    <location>
        <begin position="58"/>
        <end position="71"/>
    </location>
</feature>
<dbReference type="Pfam" id="PF00026">
    <property type="entry name" value="Asp"/>
    <property type="match status" value="1"/>
</dbReference>
<dbReference type="EMBL" id="JBEAFC010000006">
    <property type="protein sequence ID" value="KAL1552036.1"/>
    <property type="molecule type" value="Genomic_DNA"/>
</dbReference>
<name>A0ABD1H6I2_SALDI</name>
<keyword evidence="3" id="KW-0325">Glycoprotein</keyword>
<evidence type="ECO:0000313" key="6">
    <source>
        <dbReference type="EMBL" id="KAL1552036.1"/>
    </source>
</evidence>
<dbReference type="SUPFAM" id="SSF47862">
    <property type="entry name" value="Saposin"/>
    <property type="match status" value="1"/>
</dbReference>
<evidence type="ECO:0000256" key="3">
    <source>
        <dbReference type="ARBA" id="ARBA00023180"/>
    </source>
</evidence>
<evidence type="ECO:0000256" key="1">
    <source>
        <dbReference type="ARBA" id="ARBA00022670"/>
    </source>
</evidence>
<dbReference type="Pfam" id="PF05184">
    <property type="entry name" value="SapB_1"/>
    <property type="match status" value="1"/>
</dbReference>
<keyword evidence="1" id="KW-0645">Protease</keyword>
<dbReference type="Gene3D" id="2.40.70.10">
    <property type="entry name" value="Acid Proteases"/>
    <property type="match status" value="1"/>
</dbReference>
<dbReference type="InterPro" id="IPR011001">
    <property type="entry name" value="Saposin-like"/>
</dbReference>
<evidence type="ECO:0000256" key="2">
    <source>
        <dbReference type="ARBA" id="ARBA00023157"/>
    </source>
</evidence>
<keyword evidence="2" id="KW-1015">Disulfide bond</keyword>
<dbReference type="AlphaFoldDB" id="A0ABD1H6I2"/>
<keyword evidence="6" id="KW-0378">Hydrolase</keyword>
<dbReference type="InterPro" id="IPR007856">
    <property type="entry name" value="SapB_1"/>
</dbReference>
<dbReference type="Gene3D" id="1.10.225.10">
    <property type="entry name" value="Saposin-like"/>
    <property type="match status" value="1"/>
</dbReference>
<feature type="region of interest" description="Disordered" evidence="4">
    <location>
        <begin position="58"/>
        <end position="81"/>
    </location>
</feature>
<evidence type="ECO:0000256" key="4">
    <source>
        <dbReference type="SAM" id="MobiDB-lite"/>
    </source>
</evidence>
<accession>A0ABD1H6I2</accession>
<dbReference type="InterPro" id="IPR021109">
    <property type="entry name" value="Peptidase_aspartic_dom_sf"/>
</dbReference>
<sequence length="217" mass="23883">MQISNSNASLQTELAILSCSIDRLFPIKWRRWRSRVVCSWSTRPRDFTISCVVRRGADSSDQRQHQCDSRPRPPPSLSAPPSLMISTPSYSLHFDLFGITEGLCDGGCAAIVDSGTSLCTGPTTVMTQIIHAIGKEGVVSVEYWFVLFQRSSVSSHIVMAVGKESTESVGEDALCTACEMVVVWMKSQLNNEGVKDKVVEYVNLICDRIPSRGGSIY</sequence>
<evidence type="ECO:0000259" key="5">
    <source>
        <dbReference type="PROSITE" id="PS50015"/>
    </source>
</evidence>
<reference evidence="6 7" key="1">
    <citation type="submission" date="2024-06" db="EMBL/GenBank/DDBJ databases">
        <title>A chromosome level genome sequence of Diviner's sage (Salvia divinorum).</title>
        <authorList>
            <person name="Ford S.A."/>
            <person name="Ro D.-K."/>
            <person name="Ness R.W."/>
            <person name="Phillips M.A."/>
        </authorList>
    </citation>
    <scope>NUCLEOTIDE SEQUENCE [LARGE SCALE GENOMIC DNA]</scope>
    <source>
        <strain evidence="6">SAF-2024a</strain>
        <tissue evidence="6">Leaf</tissue>
    </source>
</reference>
<dbReference type="InterPro" id="IPR033121">
    <property type="entry name" value="PEPTIDASE_A1"/>
</dbReference>
<comment type="caution">
    <text evidence="6">The sequence shown here is derived from an EMBL/GenBank/DDBJ whole genome shotgun (WGS) entry which is preliminary data.</text>
</comment>
<dbReference type="GO" id="GO:0008233">
    <property type="term" value="F:peptidase activity"/>
    <property type="evidence" value="ECO:0007669"/>
    <property type="project" value="UniProtKB-KW"/>
</dbReference>
<dbReference type="PROSITE" id="PS00141">
    <property type="entry name" value="ASP_PROTEASE"/>
    <property type="match status" value="1"/>
</dbReference>
<evidence type="ECO:0000313" key="7">
    <source>
        <dbReference type="Proteomes" id="UP001567538"/>
    </source>
</evidence>
<dbReference type="InterPro" id="IPR008139">
    <property type="entry name" value="SaposinB_dom"/>
</dbReference>
<dbReference type="PROSITE" id="PS50015">
    <property type="entry name" value="SAP_B"/>
    <property type="match status" value="1"/>
</dbReference>
<dbReference type="EC" id="3.4.23.40" evidence="6"/>
<dbReference type="SUPFAM" id="SSF50630">
    <property type="entry name" value="Acid proteases"/>
    <property type="match status" value="1"/>
</dbReference>
<dbReference type="GO" id="GO:0006508">
    <property type="term" value="P:proteolysis"/>
    <property type="evidence" value="ECO:0007669"/>
    <property type="project" value="UniProtKB-KW"/>
</dbReference>
<proteinExistence type="predicted"/>
<gene>
    <name evidence="6" type="ORF">AAHA92_12883</name>
</gene>
<dbReference type="Proteomes" id="UP001567538">
    <property type="component" value="Unassembled WGS sequence"/>
</dbReference>
<keyword evidence="7" id="KW-1185">Reference proteome</keyword>
<dbReference type="InterPro" id="IPR001969">
    <property type="entry name" value="Aspartic_peptidase_AS"/>
</dbReference>
<protein>
    <submittedName>
        <fullName evidence="6">Phytepsin</fullName>
        <ecNumber evidence="6">3.4.23.40</ecNumber>
    </submittedName>
</protein>
<organism evidence="6 7">
    <name type="scientific">Salvia divinorum</name>
    <name type="common">Maria pastora</name>
    <name type="synonym">Diviner's sage</name>
    <dbReference type="NCBI Taxonomy" id="28513"/>
    <lineage>
        <taxon>Eukaryota</taxon>
        <taxon>Viridiplantae</taxon>
        <taxon>Streptophyta</taxon>
        <taxon>Embryophyta</taxon>
        <taxon>Tracheophyta</taxon>
        <taxon>Spermatophyta</taxon>
        <taxon>Magnoliopsida</taxon>
        <taxon>eudicotyledons</taxon>
        <taxon>Gunneridae</taxon>
        <taxon>Pentapetalae</taxon>
        <taxon>asterids</taxon>
        <taxon>lamiids</taxon>
        <taxon>Lamiales</taxon>
        <taxon>Lamiaceae</taxon>
        <taxon>Nepetoideae</taxon>
        <taxon>Mentheae</taxon>
        <taxon>Salviinae</taxon>
        <taxon>Salvia</taxon>
        <taxon>Salvia subgen. Calosphace</taxon>
    </lineage>
</organism>